<evidence type="ECO:0000256" key="1">
    <source>
        <dbReference type="ARBA" id="ARBA00004571"/>
    </source>
</evidence>
<gene>
    <name evidence="10" type="ORF">H8S64_06020</name>
</gene>
<proteinExistence type="inferred from homology"/>
<dbReference type="PROSITE" id="PS52016">
    <property type="entry name" value="TONB_DEPENDENT_REC_3"/>
    <property type="match status" value="1"/>
</dbReference>
<dbReference type="NCBIfam" id="TIGR04056">
    <property type="entry name" value="OMP_RagA_SusC"/>
    <property type="match status" value="1"/>
</dbReference>
<dbReference type="NCBIfam" id="TIGR04057">
    <property type="entry name" value="SusC_RagA_signa"/>
    <property type="match status" value="1"/>
</dbReference>
<dbReference type="InterPro" id="IPR023997">
    <property type="entry name" value="TonB-dep_OMP_SusC/RagA_CS"/>
</dbReference>
<dbReference type="SUPFAM" id="SSF49464">
    <property type="entry name" value="Carboxypeptidase regulatory domain-like"/>
    <property type="match status" value="1"/>
</dbReference>
<dbReference type="InterPro" id="IPR036942">
    <property type="entry name" value="Beta-barrel_TonB_sf"/>
</dbReference>
<dbReference type="InterPro" id="IPR023996">
    <property type="entry name" value="TonB-dep_OMP_SusC/RagA"/>
</dbReference>
<dbReference type="Pfam" id="PF07715">
    <property type="entry name" value="Plug"/>
    <property type="match status" value="1"/>
</dbReference>
<dbReference type="Pfam" id="PF07660">
    <property type="entry name" value="STN"/>
    <property type="match status" value="1"/>
</dbReference>
<dbReference type="InterPro" id="IPR012910">
    <property type="entry name" value="Plug_dom"/>
</dbReference>
<evidence type="ECO:0000259" key="8">
    <source>
        <dbReference type="Pfam" id="PF07660"/>
    </source>
</evidence>
<evidence type="ECO:0000259" key="9">
    <source>
        <dbReference type="Pfam" id="PF07715"/>
    </source>
</evidence>
<protein>
    <submittedName>
        <fullName evidence="10">SusC/RagA family TonB-linked outer membrane protein</fullName>
    </submittedName>
</protein>
<evidence type="ECO:0000256" key="7">
    <source>
        <dbReference type="PROSITE-ProRule" id="PRU01360"/>
    </source>
</evidence>
<evidence type="ECO:0000256" key="5">
    <source>
        <dbReference type="ARBA" id="ARBA00023136"/>
    </source>
</evidence>
<evidence type="ECO:0000256" key="4">
    <source>
        <dbReference type="ARBA" id="ARBA00022692"/>
    </source>
</evidence>
<dbReference type="Gene3D" id="2.60.40.1120">
    <property type="entry name" value="Carboxypeptidase-like, regulatory domain"/>
    <property type="match status" value="1"/>
</dbReference>
<evidence type="ECO:0000313" key="10">
    <source>
        <dbReference type="EMBL" id="MBC5620650.1"/>
    </source>
</evidence>
<keyword evidence="2 7" id="KW-0813">Transport</keyword>
<dbReference type="Gene3D" id="2.40.170.20">
    <property type="entry name" value="TonB-dependent receptor, beta-barrel domain"/>
    <property type="match status" value="1"/>
</dbReference>
<dbReference type="InterPro" id="IPR039426">
    <property type="entry name" value="TonB-dep_rcpt-like"/>
</dbReference>
<dbReference type="InterPro" id="IPR011662">
    <property type="entry name" value="Secretin/TonB_short_N"/>
</dbReference>
<dbReference type="Gene3D" id="3.55.50.30">
    <property type="match status" value="1"/>
</dbReference>
<keyword evidence="4 7" id="KW-0812">Transmembrane</keyword>
<dbReference type="EMBL" id="JACOOH010000002">
    <property type="protein sequence ID" value="MBC5620650.1"/>
    <property type="molecule type" value="Genomic_DNA"/>
</dbReference>
<accession>A0ABR7CZA1</accession>
<dbReference type="SUPFAM" id="SSF56935">
    <property type="entry name" value="Porins"/>
    <property type="match status" value="1"/>
</dbReference>
<comment type="caution">
    <text evidence="10">The sequence shown here is derived from an EMBL/GenBank/DDBJ whole genome shotgun (WGS) entry which is preliminary data.</text>
</comment>
<name>A0ABR7CZA1_9BACT</name>
<sequence length="1206" mass="137157">MIIKFKYKSMKKNFNVVRKRWFLFLLFLVFTTQLSQRAYCQEVKMTFSLKNATFKEVINEIKRISAYDFVYSDSYLSAFKQRDVSYKDATIDAVLSDCLKGTGLIYAINGQTIVIRREETKAEQTKVVAGKVSDMNGSPLPGVTILIKGLTVGTVSDVNGNYKLGVPTTGEVTLMFSFIGMKTQYITVKEKLNINVKMEEDVAEMDEVVITGYQTIDKKHLTSAITTVNAADVLVPGMTSIDQALEGRIPELLLMTNSGEVGATPRIRVRGTSTLLGNREPLWVLDGFILDDPVDVSNDDLNNPDYINIIGNAIAGINPQDIERIDVLKDASATALYGTRAANGVIVVTTKKGRIGPARVSYNHSSKYTRRPRYSDRNINLMNSQQRVQFGKDLTELHYPFPSNMPMVGYEGAAYRLYTGQTNYDEFLDEVKRYETVNTDWFDILTQDTYSHDHTLSVSGGTESVRYYASLGYNYEDGVSKTTYTERYTARINMDMTFSEKVKASFSLDGNVQKKNHLMPEIDAMDYAYNTTRALPCYNPDGTLYYYEKSAYNGMNRWASLFRYNILNEIDNSSNSYDGNTLGARLNLKYSPWRELDVTVAGNYNRSSTLQEQWWGEKSHYAARWKNAEYEEVPMPGDDGECYLPYGGILKTTNTINESYVFRVQYDFRKPFGSDDQHMIMSTGGFEMNGSTSRSISDENRGYVKDRGMQFIDEVDLTLYTRYAKWLNENHRTLKHGISHQVSGYLTLSYSYGNHFTLYANARCDFSNKFGSQSNDKFLPIWAISGSWNLKENILRNWNFVNEARFRTSYGYQGNMLDDQSPNLTIKQGTIDPMYNENVSVIARYPNPNLKWEETHSFDLGLDLSFFKSRVNIEGSLYFKKTEDCFTSVRVSTVNGLSNYTMNSGDLKNDGYSIALQVKPIKTKDFQWLFSTQYSGNMNKVESETVEVYTIDDYLNGTAIINGTAIGSFYSYKFLGLSPENGTPVFDDYADRQHLLKYKSLEETVLMIMEKSGQREPKFSGNFANTFTYKNFTLTMNMAYGLGSKVRLFALYEPIVSGVSAEANVRKEFLNRWQVPGDETKTNIPAILSPADADYMHYYAHFSSSLNNATHIQKFARSTWDMYDKSNLRVVSGNYLRCNSMSLRYTFGKDILSYTPFEAIQVSLNAMNLFTLSAKELKGQDPSQSGFAKPNLSVRPSYTFQFNVTF</sequence>
<dbReference type="InterPro" id="IPR037066">
    <property type="entry name" value="Plug_dom_sf"/>
</dbReference>
<evidence type="ECO:0000256" key="2">
    <source>
        <dbReference type="ARBA" id="ARBA00022448"/>
    </source>
</evidence>
<dbReference type="Proteomes" id="UP000646484">
    <property type="component" value="Unassembled WGS sequence"/>
</dbReference>
<dbReference type="InterPro" id="IPR008969">
    <property type="entry name" value="CarboxyPept-like_regulatory"/>
</dbReference>
<evidence type="ECO:0000256" key="3">
    <source>
        <dbReference type="ARBA" id="ARBA00022452"/>
    </source>
</evidence>
<dbReference type="Pfam" id="PF13715">
    <property type="entry name" value="CarbopepD_reg_2"/>
    <property type="match status" value="1"/>
</dbReference>
<keyword evidence="11" id="KW-1185">Reference proteome</keyword>
<evidence type="ECO:0000313" key="11">
    <source>
        <dbReference type="Proteomes" id="UP000646484"/>
    </source>
</evidence>
<keyword evidence="3 7" id="KW-1134">Transmembrane beta strand</keyword>
<dbReference type="Gene3D" id="2.170.130.10">
    <property type="entry name" value="TonB-dependent receptor, plug domain"/>
    <property type="match status" value="1"/>
</dbReference>
<organism evidence="10 11">
    <name type="scientific">Butyricimonas hominis</name>
    <dbReference type="NCBI Taxonomy" id="2763032"/>
    <lineage>
        <taxon>Bacteria</taxon>
        <taxon>Pseudomonadati</taxon>
        <taxon>Bacteroidota</taxon>
        <taxon>Bacteroidia</taxon>
        <taxon>Bacteroidales</taxon>
        <taxon>Odoribacteraceae</taxon>
        <taxon>Butyricimonas</taxon>
    </lineage>
</organism>
<reference evidence="10 11" key="1">
    <citation type="submission" date="2020-08" db="EMBL/GenBank/DDBJ databases">
        <title>Genome public.</title>
        <authorList>
            <person name="Liu C."/>
            <person name="Sun Q."/>
        </authorList>
    </citation>
    <scope>NUCLEOTIDE SEQUENCE [LARGE SCALE GENOMIC DNA]</scope>
    <source>
        <strain evidence="10 11">NSJ-56</strain>
    </source>
</reference>
<comment type="subcellular location">
    <subcellularLocation>
        <location evidence="1 7">Cell outer membrane</location>
        <topology evidence="1 7">Multi-pass membrane protein</topology>
    </subcellularLocation>
</comment>
<comment type="similarity">
    <text evidence="7">Belongs to the TonB-dependent receptor family.</text>
</comment>
<evidence type="ECO:0000256" key="6">
    <source>
        <dbReference type="ARBA" id="ARBA00023237"/>
    </source>
</evidence>
<keyword evidence="6 7" id="KW-0998">Cell outer membrane</keyword>
<feature type="domain" description="TonB-dependent receptor plug" evidence="9">
    <location>
        <begin position="218"/>
        <end position="345"/>
    </location>
</feature>
<feature type="domain" description="Secretin/TonB short N-terminal" evidence="8">
    <location>
        <begin position="67"/>
        <end position="117"/>
    </location>
</feature>
<keyword evidence="5 7" id="KW-0472">Membrane</keyword>